<reference evidence="2 3" key="1">
    <citation type="submission" date="2021-01" db="EMBL/GenBank/DDBJ databases">
        <title>Whole genome shotgun sequence of Actinoplanes palleronii NBRC 14916.</title>
        <authorList>
            <person name="Komaki H."/>
            <person name="Tamura T."/>
        </authorList>
    </citation>
    <scope>NUCLEOTIDE SEQUENCE [LARGE SCALE GENOMIC DNA]</scope>
    <source>
        <strain evidence="2 3">NBRC 14916</strain>
    </source>
</reference>
<organism evidence="2 3">
    <name type="scientific">Actinoplanes palleronii</name>
    <dbReference type="NCBI Taxonomy" id="113570"/>
    <lineage>
        <taxon>Bacteria</taxon>
        <taxon>Bacillati</taxon>
        <taxon>Actinomycetota</taxon>
        <taxon>Actinomycetes</taxon>
        <taxon>Micromonosporales</taxon>
        <taxon>Micromonosporaceae</taxon>
        <taxon>Actinoplanes</taxon>
    </lineage>
</organism>
<evidence type="ECO:0000256" key="1">
    <source>
        <dbReference type="SAM" id="Phobius"/>
    </source>
</evidence>
<keyword evidence="1" id="KW-1133">Transmembrane helix</keyword>
<dbReference type="EMBL" id="BOMS01000088">
    <property type="protein sequence ID" value="GIE69455.1"/>
    <property type="molecule type" value="Genomic_DNA"/>
</dbReference>
<name>A0ABQ4BFJ8_9ACTN</name>
<accession>A0ABQ4BFJ8</accession>
<dbReference type="Proteomes" id="UP000624709">
    <property type="component" value="Unassembled WGS sequence"/>
</dbReference>
<sequence length="88" mass="9101">MKVGELAVIVLTLALVSAALASLAPAGRIKIALISLTVTLSLMVIIAIAEALTHSPMPSSYAAMKIHKKALPVAMDSHDINTRGPTLS</sequence>
<keyword evidence="1" id="KW-0472">Membrane</keyword>
<keyword evidence="3" id="KW-1185">Reference proteome</keyword>
<proteinExistence type="predicted"/>
<feature type="transmembrane region" description="Helical" evidence="1">
    <location>
        <begin position="31"/>
        <end position="52"/>
    </location>
</feature>
<comment type="caution">
    <text evidence="2">The sequence shown here is derived from an EMBL/GenBank/DDBJ whole genome shotgun (WGS) entry which is preliminary data.</text>
</comment>
<gene>
    <name evidence="2" type="ORF">Apa02nite_055630</name>
</gene>
<dbReference type="RefSeq" id="WP_203827604.1">
    <property type="nucleotide sequence ID" value="NZ_BAAATY010000019.1"/>
</dbReference>
<evidence type="ECO:0000313" key="3">
    <source>
        <dbReference type="Proteomes" id="UP000624709"/>
    </source>
</evidence>
<protein>
    <submittedName>
        <fullName evidence="2">Uncharacterized protein</fullName>
    </submittedName>
</protein>
<evidence type="ECO:0000313" key="2">
    <source>
        <dbReference type="EMBL" id="GIE69455.1"/>
    </source>
</evidence>
<keyword evidence="1" id="KW-0812">Transmembrane</keyword>